<dbReference type="InterPro" id="IPR002293">
    <property type="entry name" value="AA/rel_permease1"/>
</dbReference>
<evidence type="ECO:0000256" key="1">
    <source>
        <dbReference type="ARBA" id="ARBA00004141"/>
    </source>
</evidence>
<keyword evidence="4 6" id="KW-0472">Membrane</keyword>
<proteinExistence type="predicted"/>
<evidence type="ECO:0000313" key="8">
    <source>
        <dbReference type="Proteomes" id="UP000184295"/>
    </source>
</evidence>
<sequence>MTEPISTSDQQDNQSDTAKDAPRFKGAGNFAPTSPTAFRSGSSYYVPERFGYRLKNKLLGPPLVNDQLKSERLPKSIALAVLSSDVMSSSAYATEAMLTVLIPAVGVAAFALVLPISLGVLVVLLAVTASYLQVIKAYPKAGGAYIVTRENFGPRFAQVAVAALLIDYTLTVAVSIAAGVDALTSAVPTLLPYTVELAVFFVVLIAYGNLRGIREAGRSFAIPTFLFIFNMGVLIVYGLYRFLTGALYAHNLSKPGAIAVGHPGHGLLLGASLFLVLNAFSNGGTALTGTEAISNGVSVFRDPQPRNARITLVAMSLILGTMFTGVSLLAGITHAIPRIQGSPTVVAQIATYVYGTSPLGRFLYFFLQASTAAILVLAANTSFTGFPFLASFAAKDSFLPRQFSKRGHRLVFSYGILVLAGISIVLLIVTRAQVTALIALYAIGVFTGFTLAGAGMVKHHLGAKEQGWRWRAAVNGSSAVLSFLVDIIFIVTKFKEGAWTIAVIMPILIFTFLHLHKEYETESRLLEKDLSAAIKEPVLKRHKVLVFVDKVDLATVKALNYARNLLPDQLKAVHMLIDSQQAKQLANEWQERGLAQIELEIVECEDRRLAKKSIELVLEAQDNDESEVSVVLPRRIYRSALSRILHDHTAETIADAIGQIPHATATTVPYILPKLSRRKVTVLQRQETQRLNAAEETILGESIKELTKEVPGVTPIQEAAYRKRAKVAGRVVRTIISSVSDSPSVTVRLEDSTGGIQLVFLGRSEIPGLTTGRRLVAEGTVGEIGGHLGIINPTYEFLDDAADD</sequence>
<dbReference type="PANTHER" id="PTHR47704">
    <property type="entry name" value="POTASSIUM TRANSPORTER KIMA"/>
    <property type="match status" value="1"/>
</dbReference>
<evidence type="ECO:0000256" key="6">
    <source>
        <dbReference type="SAM" id="Phobius"/>
    </source>
</evidence>
<feature type="transmembrane region" description="Helical" evidence="6">
    <location>
        <begin position="156"/>
        <end position="178"/>
    </location>
</feature>
<dbReference type="OrthoDB" id="9759676at2"/>
<feature type="transmembrane region" description="Helical" evidence="6">
    <location>
        <begin position="497"/>
        <end position="515"/>
    </location>
</feature>
<dbReference type="GO" id="GO:0016020">
    <property type="term" value="C:membrane"/>
    <property type="evidence" value="ECO:0007669"/>
    <property type="project" value="UniProtKB-SubCell"/>
</dbReference>
<feature type="transmembrane region" description="Helical" evidence="6">
    <location>
        <begin position="436"/>
        <end position="457"/>
    </location>
</feature>
<dbReference type="Proteomes" id="UP000184295">
    <property type="component" value="Unassembled WGS sequence"/>
</dbReference>
<feature type="transmembrane region" description="Helical" evidence="6">
    <location>
        <begin position="190"/>
        <end position="208"/>
    </location>
</feature>
<feature type="transmembrane region" description="Helical" evidence="6">
    <location>
        <begin position="310"/>
        <end position="336"/>
    </location>
</feature>
<dbReference type="InterPro" id="IPR053153">
    <property type="entry name" value="APC_K+_Transporter"/>
</dbReference>
<evidence type="ECO:0000256" key="3">
    <source>
        <dbReference type="ARBA" id="ARBA00022989"/>
    </source>
</evidence>
<name>A0A1M4TGK9_9ACTN</name>
<dbReference type="EMBL" id="FQUL01000005">
    <property type="protein sequence ID" value="SHE43632.1"/>
    <property type="molecule type" value="Genomic_DNA"/>
</dbReference>
<protein>
    <submittedName>
        <fullName evidence="7">Amino acid transporter</fullName>
    </submittedName>
</protein>
<dbReference type="STRING" id="1121881.SAMN02745225_00608"/>
<keyword evidence="8" id="KW-1185">Reference proteome</keyword>
<dbReference type="RefSeq" id="WP_084660133.1">
    <property type="nucleotide sequence ID" value="NZ_FQUL01000005.1"/>
</dbReference>
<dbReference type="Pfam" id="PF13520">
    <property type="entry name" value="AA_permease_2"/>
    <property type="match status" value="1"/>
</dbReference>
<feature type="transmembrane region" description="Helical" evidence="6">
    <location>
        <begin position="410"/>
        <end position="430"/>
    </location>
</feature>
<evidence type="ECO:0000256" key="2">
    <source>
        <dbReference type="ARBA" id="ARBA00022692"/>
    </source>
</evidence>
<keyword evidence="3 6" id="KW-1133">Transmembrane helix</keyword>
<organism evidence="7 8">
    <name type="scientific">Ferrithrix thermotolerans DSM 19514</name>
    <dbReference type="NCBI Taxonomy" id="1121881"/>
    <lineage>
        <taxon>Bacteria</taxon>
        <taxon>Bacillati</taxon>
        <taxon>Actinomycetota</taxon>
        <taxon>Acidimicrobiia</taxon>
        <taxon>Acidimicrobiales</taxon>
        <taxon>Acidimicrobiaceae</taxon>
        <taxon>Ferrithrix</taxon>
    </lineage>
</organism>
<feature type="transmembrane region" description="Helical" evidence="6">
    <location>
        <begin position="260"/>
        <end position="280"/>
    </location>
</feature>
<evidence type="ECO:0000256" key="5">
    <source>
        <dbReference type="SAM" id="MobiDB-lite"/>
    </source>
</evidence>
<dbReference type="AlphaFoldDB" id="A0A1M4TGK9"/>
<evidence type="ECO:0000313" key="7">
    <source>
        <dbReference type="EMBL" id="SHE43632.1"/>
    </source>
</evidence>
<dbReference type="CDD" id="cd04488">
    <property type="entry name" value="RecG_wedge_OBF"/>
    <property type="match status" value="1"/>
</dbReference>
<accession>A0A1M4TGK9</accession>
<feature type="region of interest" description="Disordered" evidence="5">
    <location>
        <begin position="1"/>
        <end position="34"/>
    </location>
</feature>
<feature type="transmembrane region" description="Helical" evidence="6">
    <location>
        <begin position="469"/>
        <end position="491"/>
    </location>
</feature>
<comment type="subcellular location">
    <subcellularLocation>
        <location evidence="1">Membrane</location>
        <topology evidence="1">Multi-pass membrane protein</topology>
    </subcellularLocation>
</comment>
<feature type="transmembrane region" description="Helical" evidence="6">
    <location>
        <begin position="108"/>
        <end position="135"/>
    </location>
</feature>
<feature type="transmembrane region" description="Helical" evidence="6">
    <location>
        <begin position="362"/>
        <end position="389"/>
    </location>
</feature>
<gene>
    <name evidence="7" type="ORF">SAMN02745225_00608</name>
</gene>
<dbReference type="Gene3D" id="1.20.1740.10">
    <property type="entry name" value="Amino acid/polyamine transporter I"/>
    <property type="match status" value="1"/>
</dbReference>
<evidence type="ECO:0000256" key="4">
    <source>
        <dbReference type="ARBA" id="ARBA00023136"/>
    </source>
</evidence>
<dbReference type="PANTHER" id="PTHR47704:SF1">
    <property type="entry name" value="POTASSIUM TRANSPORTER KIMA"/>
    <property type="match status" value="1"/>
</dbReference>
<feature type="transmembrane region" description="Helical" evidence="6">
    <location>
        <begin position="220"/>
        <end position="240"/>
    </location>
</feature>
<feature type="compositionally biased region" description="Polar residues" evidence="5">
    <location>
        <begin position="1"/>
        <end position="16"/>
    </location>
</feature>
<dbReference type="GO" id="GO:0022857">
    <property type="term" value="F:transmembrane transporter activity"/>
    <property type="evidence" value="ECO:0007669"/>
    <property type="project" value="InterPro"/>
</dbReference>
<keyword evidence="2 6" id="KW-0812">Transmembrane</keyword>
<reference evidence="8" key="1">
    <citation type="submission" date="2016-11" db="EMBL/GenBank/DDBJ databases">
        <authorList>
            <person name="Varghese N."/>
            <person name="Submissions S."/>
        </authorList>
    </citation>
    <scope>NUCLEOTIDE SEQUENCE [LARGE SCALE GENOMIC DNA]</scope>
    <source>
        <strain evidence="8">DSM 19514</strain>
    </source>
</reference>